<feature type="compositionally biased region" description="Low complexity" evidence="1">
    <location>
        <begin position="1"/>
        <end position="19"/>
    </location>
</feature>
<dbReference type="PANTHER" id="PTHR31984:SF12">
    <property type="entry name" value="THIOREDOXIN DOMAIN-CONTAINING PROTEIN"/>
    <property type="match status" value="1"/>
</dbReference>
<feature type="region of interest" description="Disordered" evidence="1">
    <location>
        <begin position="248"/>
        <end position="277"/>
    </location>
</feature>
<feature type="compositionally biased region" description="Low complexity" evidence="1">
    <location>
        <begin position="68"/>
        <end position="79"/>
    </location>
</feature>
<sequence length="1252" mass="138990">ESPRAGRLLLSGRRGASSPMPVAPEMRTPNELFFLVAVAATAVLSSAPLPAPAEGLLDAEPRGDSHDSNGIGSGSPMGSSGWQVLSKRNFSSQIRLHPHVLVMVTVPWSGESRSLMKEIAHAVTSSHQPFGHLKLMVVYRNLEKMLADVLDATEGIRLLYYHHSKSFRYRGWLRAQSILSSVSHIMSLQPVEVPLKFLKTAKELEDFFQSTDKAVILLEFCGWSASLLRNMNNGSRESFFSEQNRLQSGNIQGGNLTNEADGTPVGRHENQKGSENEKLTCGVENVLSGTWLEDFSQSNRTASLGTKARTSDTGTACTLDKYQQFESFFSELNKIVREFSMPPERQSFGVISERSLLPSFGLGDPGAWCLLIHFSGVPNLSKIIEDVEDLRTALQMHHSAILEVKRDQRNQEGAFPVNRPSIILFVDRSSESPRIREDSKSALEVYKQVAHHYQLSNQMCGGQGDDHSKISPMQAFQEMQNKGYLSPYSHLTTASSSSPRIGKVKDQLAFMIMNQGESLPSDKVSSDNQDNHAYDILQHLLRQQNSAVKTKGTKISLLAKEIGFQLLSDDFDVKVIDVQPPLQEGDRLRSTSESFITRTDAQNLEQLLESSDNVHIDDSVDTTNIAAEDGKQSELSAVRPVLEWNEEPIPSRQIITKVPSTESSQESLEDDIWLSKSTGASEAVSHCKPLELSSLMAHAEINSHSQHNLRGDEPFGKDNGDLENCNANDTCYSEVAHTSTQCSPNEASMGADIMKEQCSTGAGNGQQIYHHAFTGSFFFSDGGYRLLRGLTEGSRIPSVVILDPVQQQHYALPKETEFAFDSLVNFIDKFLNGSLSSYQRSEPSIQSPREMPQPPFVNLDFHEADGIPRVTANTFSELVLSSANCDKGGRTYCAQKVDVLVFFSTSWCGFCQRMELVVREVYLSLKSFKSLLRSDLTDKAFVPFQDKPEDASLNDLPSIYHMDCTLNDCSPFLKLYGKGEVYPALVLFPAERENAFTYEGDVSVLDIFEFLANHGSNSHILNEYKGIVWNQAQKGHGNGELLNDAFPILVQDQIPVSEEDDFRDYPSDTQVIIGNDQQPVNVHITEGSPKEGEQVAVGSILTATDKLLNVFPFDKSSVLIVKVDQNEGFQGLILNKHINWDIFEKLDKELAALKQAPLSFGGPVRMRDLPLFSLAQRPINAYSKVASNIYFGDPLATRETIERIKSENASASDFWFFLGCSSWGWNQLFDELAEGAWQLGVLNVGNLEWPEI</sequence>
<proteinExistence type="predicted"/>
<dbReference type="SUPFAM" id="SSF143456">
    <property type="entry name" value="VC0467-like"/>
    <property type="match status" value="1"/>
</dbReference>
<organism evidence="2">
    <name type="scientific">Anthurium amnicola</name>
    <dbReference type="NCBI Taxonomy" id="1678845"/>
    <lineage>
        <taxon>Eukaryota</taxon>
        <taxon>Viridiplantae</taxon>
        <taxon>Streptophyta</taxon>
        <taxon>Embryophyta</taxon>
        <taxon>Tracheophyta</taxon>
        <taxon>Spermatophyta</taxon>
        <taxon>Magnoliopsida</taxon>
        <taxon>Liliopsida</taxon>
        <taxon>Araceae</taxon>
        <taxon>Pothoideae</taxon>
        <taxon>Potheae</taxon>
        <taxon>Anthurium</taxon>
    </lineage>
</organism>
<protein>
    <submittedName>
        <fullName evidence="2">Protein disulfide-isomerase</fullName>
    </submittedName>
</protein>
<dbReference type="PANTHER" id="PTHR31984">
    <property type="entry name" value="TRANSPORTER, PUTATIVE (DUF179)-RELATED"/>
    <property type="match status" value="1"/>
</dbReference>
<name>A0A1D1Y972_9ARAE</name>
<keyword evidence="2" id="KW-0413">Isomerase</keyword>
<feature type="compositionally biased region" description="Basic and acidic residues" evidence="1">
    <location>
        <begin position="266"/>
        <end position="277"/>
    </location>
</feature>
<feature type="region of interest" description="Disordered" evidence="1">
    <location>
        <begin position="1"/>
        <end position="23"/>
    </location>
</feature>
<feature type="non-terminal residue" evidence="2">
    <location>
        <position position="1"/>
    </location>
</feature>
<evidence type="ECO:0000313" key="2">
    <source>
        <dbReference type="EMBL" id="JAT51192.1"/>
    </source>
</evidence>
<reference evidence="2" key="1">
    <citation type="submission" date="2015-07" db="EMBL/GenBank/DDBJ databases">
        <title>Transcriptome Assembly of Anthurium amnicola.</title>
        <authorList>
            <person name="Suzuki J."/>
        </authorList>
    </citation>
    <scope>NUCLEOTIDE SEQUENCE</scope>
</reference>
<dbReference type="GO" id="GO:0016853">
    <property type="term" value="F:isomerase activity"/>
    <property type="evidence" value="ECO:0007669"/>
    <property type="project" value="UniProtKB-KW"/>
</dbReference>
<accession>A0A1D1Y972</accession>
<dbReference type="InterPro" id="IPR036249">
    <property type="entry name" value="Thioredoxin-like_sf"/>
</dbReference>
<feature type="region of interest" description="Disordered" evidence="1">
    <location>
        <begin position="54"/>
        <end position="79"/>
    </location>
</feature>
<feature type="compositionally biased region" description="Polar residues" evidence="1">
    <location>
        <begin position="248"/>
        <end position="260"/>
    </location>
</feature>
<dbReference type="AlphaFoldDB" id="A0A1D1Y972"/>
<gene>
    <name evidence="2" type="primary">PDI_13</name>
    <name evidence="2" type="ORF">g.68917</name>
</gene>
<dbReference type="EMBL" id="GDJX01016744">
    <property type="protein sequence ID" value="JAT51192.1"/>
    <property type="molecule type" value="Transcribed_RNA"/>
</dbReference>
<dbReference type="Gene3D" id="3.40.30.10">
    <property type="entry name" value="Glutaredoxin"/>
    <property type="match status" value="3"/>
</dbReference>
<dbReference type="SUPFAM" id="SSF52833">
    <property type="entry name" value="Thioredoxin-like"/>
    <property type="match status" value="2"/>
</dbReference>
<dbReference type="Gene3D" id="3.40.1740.10">
    <property type="entry name" value="VC0467-like"/>
    <property type="match status" value="1"/>
</dbReference>
<evidence type="ECO:0000256" key="1">
    <source>
        <dbReference type="SAM" id="MobiDB-lite"/>
    </source>
</evidence>
<dbReference type="InterPro" id="IPR003774">
    <property type="entry name" value="AlgH-like"/>
</dbReference>
<dbReference type="Pfam" id="PF02622">
    <property type="entry name" value="DUF179"/>
    <property type="match status" value="1"/>
</dbReference>